<dbReference type="InterPro" id="IPR036412">
    <property type="entry name" value="HAD-like_sf"/>
</dbReference>
<dbReference type="InterPro" id="IPR007651">
    <property type="entry name" value="Lipin_N"/>
</dbReference>
<feature type="domain" description="LNS2/PITP" evidence="3">
    <location>
        <begin position="124"/>
        <end position="288"/>
    </location>
</feature>
<name>A0A7S4KMP4_GUITH</name>
<accession>A0A7S4KMP4</accession>
<dbReference type="AlphaFoldDB" id="A0A7S4KMP4"/>
<evidence type="ECO:0000256" key="1">
    <source>
        <dbReference type="ARBA" id="ARBA00005476"/>
    </source>
</evidence>
<dbReference type="Pfam" id="PF08235">
    <property type="entry name" value="LNS2"/>
    <property type="match status" value="1"/>
</dbReference>
<organism evidence="4">
    <name type="scientific">Guillardia theta</name>
    <name type="common">Cryptophyte</name>
    <name type="synonym">Cryptomonas phi</name>
    <dbReference type="NCBI Taxonomy" id="55529"/>
    <lineage>
        <taxon>Eukaryota</taxon>
        <taxon>Cryptophyceae</taxon>
        <taxon>Pyrenomonadales</taxon>
        <taxon>Geminigeraceae</taxon>
        <taxon>Guillardia</taxon>
    </lineage>
</organism>
<evidence type="ECO:0000259" key="3">
    <source>
        <dbReference type="SMART" id="SM00775"/>
    </source>
</evidence>
<dbReference type="GO" id="GO:0008195">
    <property type="term" value="F:phosphatidate phosphatase activity"/>
    <property type="evidence" value="ECO:0007669"/>
    <property type="project" value="TreeGrafter"/>
</dbReference>
<gene>
    <name evidence="4" type="ORF">GTHE00462_LOCUS15108</name>
</gene>
<dbReference type="Pfam" id="PF04571">
    <property type="entry name" value="Lipin_N"/>
    <property type="match status" value="1"/>
</dbReference>
<reference evidence="4" key="1">
    <citation type="submission" date="2021-01" db="EMBL/GenBank/DDBJ databases">
        <authorList>
            <person name="Corre E."/>
            <person name="Pelletier E."/>
            <person name="Niang G."/>
            <person name="Scheremetjew M."/>
            <person name="Finn R."/>
            <person name="Kale V."/>
            <person name="Holt S."/>
            <person name="Cochrane G."/>
            <person name="Meng A."/>
            <person name="Brown T."/>
            <person name="Cohen L."/>
        </authorList>
    </citation>
    <scope>NUCLEOTIDE SEQUENCE</scope>
    <source>
        <strain evidence="4">CCMP 2712</strain>
    </source>
</reference>
<proteinExistence type="inferred from homology"/>
<dbReference type="InterPro" id="IPR013209">
    <property type="entry name" value="LNS2"/>
</dbReference>
<dbReference type="PANTHER" id="PTHR12181:SF12">
    <property type="entry name" value="PHOSPHATIDATE PHOSPHATASE"/>
    <property type="match status" value="1"/>
</dbReference>
<feature type="region of interest" description="Disordered" evidence="2">
    <location>
        <begin position="402"/>
        <end position="424"/>
    </location>
</feature>
<dbReference type="SUPFAM" id="SSF56784">
    <property type="entry name" value="HAD-like"/>
    <property type="match status" value="1"/>
</dbReference>
<comment type="similarity">
    <text evidence="1">Belongs to the lipin family.</text>
</comment>
<dbReference type="SMART" id="SM00775">
    <property type="entry name" value="LNS2"/>
    <property type="match status" value="1"/>
</dbReference>
<dbReference type="InterPro" id="IPR031315">
    <property type="entry name" value="LNS2/PITP"/>
</dbReference>
<evidence type="ECO:0000313" key="4">
    <source>
        <dbReference type="EMBL" id="CAE2299432.1"/>
    </source>
</evidence>
<dbReference type="Gene3D" id="3.40.50.1000">
    <property type="entry name" value="HAD superfamily/HAD-like"/>
    <property type="match status" value="1"/>
</dbReference>
<dbReference type="InterPro" id="IPR026058">
    <property type="entry name" value="LIPIN"/>
</dbReference>
<evidence type="ECO:0000256" key="2">
    <source>
        <dbReference type="SAM" id="MobiDB-lite"/>
    </source>
</evidence>
<dbReference type="InterPro" id="IPR023214">
    <property type="entry name" value="HAD_sf"/>
</dbReference>
<protein>
    <recommendedName>
        <fullName evidence="3">LNS2/PITP domain-containing protein</fullName>
    </recommendedName>
</protein>
<dbReference type="PANTHER" id="PTHR12181">
    <property type="entry name" value="LIPIN"/>
    <property type="match status" value="1"/>
</dbReference>
<dbReference type="EMBL" id="HBKN01019131">
    <property type="protein sequence ID" value="CAE2299432.1"/>
    <property type="molecule type" value="Transcribed_RNA"/>
</dbReference>
<sequence>MFAWIANIHEAFDFVSGTNDVIVIKHPTGELRSSQFSVQTNAGIIKRHHLGQSVHVYLNGLPTNLHMKIDNEGRCVFPGGGTKPTEEEINLLPVREGRNSLDFRVSGDILASAGLFCWKSTDKIVIVDIDGTITRTDVGGVLASSELGQSLGLLHSHAGVCEVLSGIASSGYRLLFLTARPITRADATRKYLSQIGSEDQLSMPQGALVTSALGTFNTMTAVWKDIKAYKVQQLVEIQNLFGDALEEGETCFVGGFGNHDYDAASYVDVGCQKERVFIIDEDSVIRVEGSTVTYNGYPAMLPVLQELFPPTILLQKQKHQGVAVPISPIGGGASNPFSVNKIPGAALLGEGIGKVWGNVTSTTNDMTTGMGNSLQTIPAVQSFSKVPVPELPKMPSMVIPDLLSRGKPPDYDDPLTHGLVDRGE</sequence>